<dbReference type="RefSeq" id="WP_009148359.1">
    <property type="nucleotide sequence ID" value="NZ_CP121471.1"/>
</dbReference>
<gene>
    <name evidence="1" type="ORF">Thi970DRAFT_02005</name>
</gene>
<protein>
    <submittedName>
        <fullName evidence="1">Uncharacterized protein</fullName>
    </submittedName>
</protein>
<accession>H8Z367</accession>
<dbReference type="AlphaFoldDB" id="H8Z367"/>
<evidence type="ECO:0000313" key="2">
    <source>
        <dbReference type="Proteomes" id="UP000002964"/>
    </source>
</evidence>
<reference evidence="2" key="1">
    <citation type="submission" date="2011-06" db="EMBL/GenBank/DDBJ databases">
        <authorList>
            <consortium name="US DOE Joint Genome Institute (JGI-PGF)"/>
            <person name="Lucas S."/>
            <person name="Han J."/>
            <person name="Lapidus A."/>
            <person name="Cheng J.-F."/>
            <person name="Goodwin L."/>
            <person name="Pitluck S."/>
            <person name="Peters L."/>
            <person name="Land M.L."/>
            <person name="Hauser L."/>
            <person name="Vogl K."/>
            <person name="Liu Z."/>
            <person name="Overmann J."/>
            <person name="Frigaard N.-U."/>
            <person name="Bryant D.A."/>
            <person name="Woyke T.J."/>
        </authorList>
    </citation>
    <scope>NUCLEOTIDE SEQUENCE [LARGE SCALE GENOMIC DNA]</scope>
    <source>
        <strain evidence="2">970</strain>
    </source>
</reference>
<proteinExistence type="predicted"/>
<evidence type="ECO:0000313" key="1">
    <source>
        <dbReference type="EMBL" id="EIC21775.1"/>
    </source>
</evidence>
<dbReference type="EMBL" id="JH603169">
    <property type="protein sequence ID" value="EIC21775.1"/>
    <property type="molecule type" value="Genomic_DNA"/>
</dbReference>
<organism evidence="1 2">
    <name type="scientific">Thiorhodovibrio frisius</name>
    <dbReference type="NCBI Taxonomy" id="631362"/>
    <lineage>
        <taxon>Bacteria</taxon>
        <taxon>Pseudomonadati</taxon>
        <taxon>Pseudomonadota</taxon>
        <taxon>Gammaproteobacteria</taxon>
        <taxon>Chromatiales</taxon>
        <taxon>Chromatiaceae</taxon>
        <taxon>Thiorhodovibrio</taxon>
    </lineage>
</organism>
<dbReference type="Proteomes" id="UP000002964">
    <property type="component" value="Unassembled WGS sequence"/>
</dbReference>
<name>H8Z367_9GAMM</name>
<dbReference type="HOGENOM" id="CLU_2721049_0_0_6"/>
<keyword evidence="2" id="KW-1185">Reference proteome</keyword>
<reference evidence="1 2" key="2">
    <citation type="submission" date="2011-11" db="EMBL/GenBank/DDBJ databases">
        <authorList>
            <consortium name="US DOE Joint Genome Institute"/>
            <person name="Lucas S."/>
            <person name="Han J."/>
            <person name="Lapidus A."/>
            <person name="Cheng J.-F."/>
            <person name="Goodwin L."/>
            <person name="Pitluck S."/>
            <person name="Peters L."/>
            <person name="Ovchinnikova G."/>
            <person name="Zhang X."/>
            <person name="Detter J.C."/>
            <person name="Han C."/>
            <person name="Tapia R."/>
            <person name="Land M."/>
            <person name="Hauser L."/>
            <person name="Kyrpides N."/>
            <person name="Ivanova N."/>
            <person name="Pagani I."/>
            <person name="Vogl K."/>
            <person name="Liu Z."/>
            <person name="Overmann J."/>
            <person name="Frigaard N.-U."/>
            <person name="Bryant D."/>
            <person name="Woyke T."/>
        </authorList>
    </citation>
    <scope>NUCLEOTIDE SEQUENCE [LARGE SCALE GENOMIC DNA]</scope>
    <source>
        <strain evidence="1 2">970</strain>
    </source>
</reference>
<sequence length="72" mass="7822">MNSKAISEGRDPLLPVSLAAMARAAEQVGRQALMTKTRLIVWREGQIRYLDSAIYEPGPSDPQSRPDALAGV</sequence>